<proteinExistence type="predicted"/>
<gene>
    <name evidence="1" type="ORF">SAMN04489727_4621</name>
</gene>
<evidence type="ECO:0000313" key="2">
    <source>
        <dbReference type="Proteomes" id="UP000199622"/>
    </source>
</evidence>
<evidence type="ECO:0000313" key="1">
    <source>
        <dbReference type="EMBL" id="SEC66914.1"/>
    </source>
</evidence>
<sequence>MWWVVVEEQRGGGDARAWNVTKTKPAGGDREHADAVARSLAFSHEPIHPSKVTERKVLQVADGYLVIASGPTAKFHFRVTLGHRVVEP</sequence>
<accession>A0A1H4UFG3</accession>
<dbReference type="EMBL" id="FNSO01000004">
    <property type="protein sequence ID" value="SEC66914.1"/>
    <property type="molecule type" value="Genomic_DNA"/>
</dbReference>
<dbReference type="STRING" id="208445.SAMN04489727_4621"/>
<dbReference type="RefSeq" id="WP_091310717.1">
    <property type="nucleotide sequence ID" value="NZ_FNSO01000004.1"/>
</dbReference>
<name>A0A1H4UFG3_9PSEU</name>
<organism evidence="1 2">
    <name type="scientific">Amycolatopsis tolypomycina</name>
    <dbReference type="NCBI Taxonomy" id="208445"/>
    <lineage>
        <taxon>Bacteria</taxon>
        <taxon>Bacillati</taxon>
        <taxon>Actinomycetota</taxon>
        <taxon>Actinomycetes</taxon>
        <taxon>Pseudonocardiales</taxon>
        <taxon>Pseudonocardiaceae</taxon>
        <taxon>Amycolatopsis</taxon>
    </lineage>
</organism>
<reference evidence="2" key="1">
    <citation type="submission" date="2016-10" db="EMBL/GenBank/DDBJ databases">
        <authorList>
            <person name="Varghese N."/>
            <person name="Submissions S."/>
        </authorList>
    </citation>
    <scope>NUCLEOTIDE SEQUENCE [LARGE SCALE GENOMIC DNA]</scope>
    <source>
        <strain evidence="2">DSM 44544</strain>
    </source>
</reference>
<keyword evidence="2" id="KW-1185">Reference proteome</keyword>
<dbReference type="OrthoDB" id="3698318at2"/>
<protein>
    <submittedName>
        <fullName evidence="1">Uncharacterized protein</fullName>
    </submittedName>
</protein>
<dbReference type="Proteomes" id="UP000199622">
    <property type="component" value="Unassembled WGS sequence"/>
</dbReference>
<dbReference type="AlphaFoldDB" id="A0A1H4UFG3"/>